<name>A0A478FSY3_9MOLU</name>
<feature type="compositionally biased region" description="Polar residues" evidence="1">
    <location>
        <begin position="50"/>
        <end position="63"/>
    </location>
</feature>
<feature type="compositionally biased region" description="Basic and acidic residues" evidence="1">
    <location>
        <begin position="37"/>
        <end position="49"/>
    </location>
</feature>
<dbReference type="AlphaFoldDB" id="A0A478FSY3"/>
<protein>
    <submittedName>
        <fullName evidence="2">Uncharacterized protein</fullName>
    </submittedName>
</protein>
<evidence type="ECO:0000313" key="3">
    <source>
        <dbReference type="Proteomes" id="UP000324831"/>
    </source>
</evidence>
<feature type="region of interest" description="Disordered" evidence="1">
    <location>
        <begin position="37"/>
        <end position="63"/>
    </location>
</feature>
<sequence length="368" mass="41488">MKIPLKVVFSLIMAACGGLGAGVDIYLRNSKFDNIEVSDEPGHDQESRSLSDSSTPINKSSVNTYPDGTFGKQLATNKFAPVYSSTSDSVFQNILLQGLLTFNNKPIVYQKDQLFTGNPVVTVSPQVRNISNKNFYLYEKQNDSVISSYKESCIAALQKPYTSSDSTSEAELKKLEHWCTQPKVKHVLSRHGFELIKDSDGFKEVIAGGWFKKDGDTKYWEKQSFIKKGHIDNFLGDKSSTGINSKSDVSYAHVAKLKSRCSAALERPFIRETFYMPKEYWEKDTTVTYSSRFLDEFQEAVIFCTKSRTAEKYIVDTLKGKAKETSELDSQDVCYLANKVNDLKNLKTFDPFGGNGFWCAVKLLYKEN</sequence>
<reference evidence="2 3" key="1">
    <citation type="submission" date="2019-01" db="EMBL/GenBank/DDBJ databases">
        <title>Draft genome sequences of Candidatus Mycoplasma haemohominis SWG34-3 identified from a patient with pyrexia, anemia and liver dysfunction.</title>
        <authorList>
            <person name="Sekizuka T."/>
            <person name="Hattori N."/>
            <person name="Katano H."/>
            <person name="Takuma T."/>
            <person name="Ito T."/>
            <person name="Arai N."/>
            <person name="Yanai R."/>
            <person name="Ishii S."/>
            <person name="Miura Y."/>
            <person name="Tokunaga T."/>
            <person name="Watanabe H."/>
            <person name="Nomura N."/>
            <person name="Eguchi J."/>
            <person name="Arai T."/>
            <person name="Hasegawa H."/>
            <person name="Nakamaki T."/>
            <person name="Wakita T."/>
            <person name="Niki Y."/>
            <person name="Kuroda M."/>
        </authorList>
    </citation>
    <scope>NUCLEOTIDE SEQUENCE [LARGE SCALE GENOMIC DNA]</scope>
    <source>
        <strain evidence="2">SWG34-3</strain>
    </source>
</reference>
<accession>A0A478FSY3</accession>
<gene>
    <name evidence="2" type="ORF">MHSWG343_05860</name>
</gene>
<evidence type="ECO:0000313" key="2">
    <source>
        <dbReference type="EMBL" id="GCE63589.1"/>
    </source>
</evidence>
<comment type="caution">
    <text evidence="2">The sequence shown here is derived from an EMBL/GenBank/DDBJ whole genome shotgun (WGS) entry which is preliminary data.</text>
</comment>
<dbReference type="EMBL" id="BIMN01000002">
    <property type="protein sequence ID" value="GCE63589.1"/>
    <property type="molecule type" value="Genomic_DNA"/>
</dbReference>
<dbReference type="Proteomes" id="UP000324831">
    <property type="component" value="Unassembled WGS sequence"/>
</dbReference>
<evidence type="ECO:0000256" key="1">
    <source>
        <dbReference type="SAM" id="MobiDB-lite"/>
    </source>
</evidence>
<proteinExistence type="predicted"/>
<organism evidence="2 3">
    <name type="scientific">Candidatus Mycoplasma haematohominis</name>
    <dbReference type="NCBI Taxonomy" id="1494318"/>
    <lineage>
        <taxon>Bacteria</taxon>
        <taxon>Bacillati</taxon>
        <taxon>Mycoplasmatota</taxon>
        <taxon>Mollicutes</taxon>
        <taxon>Mycoplasmataceae</taxon>
        <taxon>Mycoplasma</taxon>
    </lineage>
</organism>